<dbReference type="InterPro" id="IPR001810">
    <property type="entry name" value="F-box_dom"/>
</dbReference>
<dbReference type="Proteomes" id="UP000223968">
    <property type="component" value="Unassembled WGS sequence"/>
</dbReference>
<dbReference type="InterPro" id="IPR036047">
    <property type="entry name" value="F-box-like_dom_sf"/>
</dbReference>
<accession>A0A2B7WKK7</accession>
<organism evidence="2 3">
    <name type="scientific">Helicocarpus griseus UAMH5409</name>
    <dbReference type="NCBI Taxonomy" id="1447875"/>
    <lineage>
        <taxon>Eukaryota</taxon>
        <taxon>Fungi</taxon>
        <taxon>Dikarya</taxon>
        <taxon>Ascomycota</taxon>
        <taxon>Pezizomycotina</taxon>
        <taxon>Eurotiomycetes</taxon>
        <taxon>Eurotiomycetidae</taxon>
        <taxon>Onygenales</taxon>
        <taxon>Ajellomycetaceae</taxon>
        <taxon>Helicocarpus</taxon>
    </lineage>
</organism>
<sequence length="79" mass="9137">MSDNNFKLPPELVEEVVQFMDKKDRKNLAKVSPTFCSIVKPFLYETISLTGPATAYHEVLTLFAPKRSTYPSWRWTQVV</sequence>
<dbReference type="Pfam" id="PF00646">
    <property type="entry name" value="F-box"/>
    <property type="match status" value="1"/>
</dbReference>
<evidence type="ECO:0000313" key="3">
    <source>
        <dbReference type="Proteomes" id="UP000223968"/>
    </source>
</evidence>
<dbReference type="OrthoDB" id="4188435at2759"/>
<dbReference type="SUPFAM" id="SSF81383">
    <property type="entry name" value="F-box domain"/>
    <property type="match status" value="1"/>
</dbReference>
<gene>
    <name evidence="2" type="ORF">AJ79_09311</name>
</gene>
<reference evidence="2 3" key="1">
    <citation type="submission" date="2017-10" db="EMBL/GenBank/DDBJ databases">
        <title>Comparative genomics in systemic dimorphic fungi from Ajellomycetaceae.</title>
        <authorList>
            <person name="Munoz J.F."/>
            <person name="Mcewen J.G."/>
            <person name="Clay O.K."/>
            <person name="Cuomo C.A."/>
        </authorList>
    </citation>
    <scope>NUCLEOTIDE SEQUENCE [LARGE SCALE GENOMIC DNA]</scope>
    <source>
        <strain evidence="2 3">UAMH5409</strain>
    </source>
</reference>
<evidence type="ECO:0000313" key="2">
    <source>
        <dbReference type="EMBL" id="PGG97174.1"/>
    </source>
</evidence>
<proteinExistence type="predicted"/>
<feature type="domain" description="F-box" evidence="1">
    <location>
        <begin position="2"/>
        <end position="47"/>
    </location>
</feature>
<dbReference type="EMBL" id="PDNB01000255">
    <property type="protein sequence ID" value="PGG97174.1"/>
    <property type="molecule type" value="Genomic_DNA"/>
</dbReference>
<dbReference type="SMART" id="SM00256">
    <property type="entry name" value="FBOX"/>
    <property type="match status" value="1"/>
</dbReference>
<dbReference type="PROSITE" id="PS50181">
    <property type="entry name" value="FBOX"/>
    <property type="match status" value="1"/>
</dbReference>
<keyword evidence="3" id="KW-1185">Reference proteome</keyword>
<name>A0A2B7WKK7_9EURO</name>
<evidence type="ECO:0000259" key="1">
    <source>
        <dbReference type="PROSITE" id="PS50181"/>
    </source>
</evidence>
<comment type="caution">
    <text evidence="2">The sequence shown here is derived from an EMBL/GenBank/DDBJ whole genome shotgun (WGS) entry which is preliminary data.</text>
</comment>
<protein>
    <recommendedName>
        <fullName evidence="1">F-box domain-containing protein</fullName>
    </recommendedName>
</protein>
<dbReference type="AlphaFoldDB" id="A0A2B7WKK7"/>